<dbReference type="InterPro" id="IPR007148">
    <property type="entry name" value="SSU_processome_Utp12"/>
</dbReference>
<evidence type="ECO:0000259" key="3">
    <source>
        <dbReference type="Pfam" id="PF04003"/>
    </source>
</evidence>
<keyword evidence="5" id="KW-1185">Reference proteome</keyword>
<protein>
    <recommendedName>
        <fullName evidence="3">Small-subunit processome Utp12 domain-containing protein</fullName>
    </recommendedName>
</protein>
<evidence type="ECO:0000313" key="4">
    <source>
        <dbReference type="EMBL" id="KFK23960.1"/>
    </source>
</evidence>
<dbReference type="AlphaFoldDB" id="A0A087G258"/>
<evidence type="ECO:0000313" key="5">
    <source>
        <dbReference type="Proteomes" id="UP000029120"/>
    </source>
</evidence>
<reference evidence="5" key="1">
    <citation type="journal article" date="2015" name="Nat. Plants">
        <title>Genome expansion of Arabis alpina linked with retrotransposition and reduced symmetric DNA methylation.</title>
        <authorList>
            <person name="Willing E.M."/>
            <person name="Rawat V."/>
            <person name="Mandakova T."/>
            <person name="Maumus F."/>
            <person name="James G.V."/>
            <person name="Nordstroem K.J."/>
            <person name="Becker C."/>
            <person name="Warthmann N."/>
            <person name="Chica C."/>
            <person name="Szarzynska B."/>
            <person name="Zytnicki M."/>
            <person name="Albani M.C."/>
            <person name="Kiefer C."/>
            <person name="Bergonzi S."/>
            <person name="Castaings L."/>
            <person name="Mateos J.L."/>
            <person name="Berns M.C."/>
            <person name="Bujdoso N."/>
            <person name="Piofczyk T."/>
            <person name="de Lorenzo L."/>
            <person name="Barrero-Sicilia C."/>
            <person name="Mateos I."/>
            <person name="Piednoel M."/>
            <person name="Hagmann J."/>
            <person name="Chen-Min-Tao R."/>
            <person name="Iglesias-Fernandez R."/>
            <person name="Schuster S.C."/>
            <person name="Alonso-Blanco C."/>
            <person name="Roudier F."/>
            <person name="Carbonero P."/>
            <person name="Paz-Ares J."/>
            <person name="Davis S.J."/>
            <person name="Pecinka A."/>
            <person name="Quesneville H."/>
            <person name="Colot V."/>
            <person name="Lysak M.A."/>
            <person name="Weigel D."/>
            <person name="Coupland G."/>
            <person name="Schneeberger K."/>
        </authorList>
    </citation>
    <scope>NUCLEOTIDE SEQUENCE [LARGE SCALE GENOMIC DNA]</scope>
    <source>
        <strain evidence="5">cv. Pajares</strain>
    </source>
</reference>
<feature type="non-terminal residue" evidence="4">
    <location>
        <position position="1"/>
    </location>
</feature>
<organism evidence="4 5">
    <name type="scientific">Arabis alpina</name>
    <name type="common">Alpine rock-cress</name>
    <dbReference type="NCBI Taxonomy" id="50452"/>
    <lineage>
        <taxon>Eukaryota</taxon>
        <taxon>Viridiplantae</taxon>
        <taxon>Streptophyta</taxon>
        <taxon>Embryophyta</taxon>
        <taxon>Tracheophyta</taxon>
        <taxon>Spermatophyta</taxon>
        <taxon>Magnoliopsida</taxon>
        <taxon>eudicotyledons</taxon>
        <taxon>Gunneridae</taxon>
        <taxon>Pentapetalae</taxon>
        <taxon>rosids</taxon>
        <taxon>malvids</taxon>
        <taxon>Brassicales</taxon>
        <taxon>Brassicaceae</taxon>
        <taxon>Arabideae</taxon>
        <taxon>Arabis</taxon>
    </lineage>
</organism>
<keyword evidence="2" id="KW-0677">Repeat</keyword>
<feature type="domain" description="Small-subunit processome Utp12" evidence="3">
    <location>
        <begin position="22"/>
        <end position="76"/>
    </location>
</feature>
<sequence>AVEAAIKEGDVSRALALSMRLNEDSLIKKCIFAVSPADIKAVAISVRQKYLERLMEALVDLLVNCPHLEFILRWCQV</sequence>
<dbReference type="GO" id="GO:0032040">
    <property type="term" value="C:small-subunit processome"/>
    <property type="evidence" value="ECO:0007669"/>
    <property type="project" value="TreeGrafter"/>
</dbReference>
<dbReference type="GO" id="GO:0000028">
    <property type="term" value="P:ribosomal small subunit assembly"/>
    <property type="evidence" value="ECO:0007669"/>
    <property type="project" value="TreeGrafter"/>
</dbReference>
<dbReference type="PANTHER" id="PTHR19858:SF0">
    <property type="entry name" value="PERIODIC TRYPTOPHAN PROTEIN 2 HOMOLOG"/>
    <property type="match status" value="1"/>
</dbReference>
<evidence type="ECO:0000256" key="2">
    <source>
        <dbReference type="ARBA" id="ARBA00022737"/>
    </source>
</evidence>
<dbReference type="Pfam" id="PF04003">
    <property type="entry name" value="Utp12"/>
    <property type="match status" value="1"/>
</dbReference>
<keyword evidence="1" id="KW-0853">WD repeat</keyword>
<dbReference type="GO" id="GO:0000462">
    <property type="term" value="P:maturation of SSU-rRNA from tricistronic rRNA transcript (SSU-rRNA, 5.8S rRNA, LSU-rRNA)"/>
    <property type="evidence" value="ECO:0007669"/>
    <property type="project" value="TreeGrafter"/>
</dbReference>
<feature type="non-terminal residue" evidence="4">
    <location>
        <position position="77"/>
    </location>
</feature>
<dbReference type="eggNOG" id="KOG0291">
    <property type="taxonomic scope" value="Eukaryota"/>
</dbReference>
<accession>A0A087G258</accession>
<dbReference type="PANTHER" id="PTHR19858">
    <property type="entry name" value="WD40 REPEAT PROTEIN"/>
    <property type="match status" value="1"/>
</dbReference>
<gene>
    <name evidence="4" type="ORF">AALP_AAs70780U000100</name>
</gene>
<dbReference type="InterPro" id="IPR027145">
    <property type="entry name" value="PWP2"/>
</dbReference>
<dbReference type="OrthoDB" id="1640281at2759"/>
<dbReference type="Proteomes" id="UP000029120">
    <property type="component" value="Unassembled WGS sequence"/>
</dbReference>
<dbReference type="Gramene" id="KFK23960">
    <property type="protein sequence ID" value="KFK23960"/>
    <property type="gene ID" value="AALP_AAs70780U000100"/>
</dbReference>
<evidence type="ECO:0000256" key="1">
    <source>
        <dbReference type="ARBA" id="ARBA00022574"/>
    </source>
</evidence>
<proteinExistence type="predicted"/>
<dbReference type="EMBL" id="KL973598">
    <property type="protein sequence ID" value="KFK23960.1"/>
    <property type="molecule type" value="Genomic_DNA"/>
</dbReference>
<name>A0A087G258_ARAAL</name>
<dbReference type="GO" id="GO:0034388">
    <property type="term" value="C:Pwp2p-containing subcomplex of 90S preribosome"/>
    <property type="evidence" value="ECO:0007669"/>
    <property type="project" value="TreeGrafter"/>
</dbReference>